<protein>
    <submittedName>
        <fullName evidence="1">Uncharacterized protein</fullName>
    </submittedName>
</protein>
<evidence type="ECO:0000313" key="2">
    <source>
        <dbReference type="Proteomes" id="UP001320876"/>
    </source>
</evidence>
<organism evidence="1 2">
    <name type="scientific">Luteolibacter arcticus</name>
    <dbReference type="NCBI Taxonomy" id="1581411"/>
    <lineage>
        <taxon>Bacteria</taxon>
        <taxon>Pseudomonadati</taxon>
        <taxon>Verrucomicrobiota</taxon>
        <taxon>Verrucomicrobiia</taxon>
        <taxon>Verrucomicrobiales</taxon>
        <taxon>Verrucomicrobiaceae</taxon>
        <taxon>Luteolibacter</taxon>
    </lineage>
</organism>
<reference evidence="1 2" key="1">
    <citation type="submission" date="2022-10" db="EMBL/GenBank/DDBJ databases">
        <title>Luteolibacter arcticus strain CCTCC AB 2014275, whole genome shotgun sequencing project.</title>
        <authorList>
            <person name="Zhao G."/>
            <person name="Shen L."/>
        </authorList>
    </citation>
    <scope>NUCLEOTIDE SEQUENCE [LARGE SCALE GENOMIC DNA]</scope>
    <source>
        <strain evidence="1 2">CCTCC AB 2014275</strain>
    </source>
</reference>
<proteinExistence type="predicted"/>
<dbReference type="EMBL" id="JAPDDT010000012">
    <property type="protein sequence ID" value="MCW1925091.1"/>
    <property type="molecule type" value="Genomic_DNA"/>
</dbReference>
<comment type="caution">
    <text evidence="1">The sequence shown here is derived from an EMBL/GenBank/DDBJ whole genome shotgun (WGS) entry which is preliminary data.</text>
</comment>
<dbReference type="RefSeq" id="WP_264489199.1">
    <property type="nucleotide sequence ID" value="NZ_JAPDDT010000012.1"/>
</dbReference>
<name>A0ABT3GNN6_9BACT</name>
<dbReference type="Proteomes" id="UP001320876">
    <property type="component" value="Unassembled WGS sequence"/>
</dbReference>
<keyword evidence="2" id="KW-1185">Reference proteome</keyword>
<gene>
    <name evidence="1" type="ORF">OKA05_21195</name>
</gene>
<evidence type="ECO:0000313" key="1">
    <source>
        <dbReference type="EMBL" id="MCW1925091.1"/>
    </source>
</evidence>
<accession>A0ABT3GNN6</accession>
<sequence>MEVEVTRGIDCSEQDEYYYECDLFRFTSSGVTLNARSYTDSAEEVHFLSIEEGRRKRSIAEADFNLPLWSDAVQHLRESGKKSINWLSDCGYKPI</sequence>